<organism evidence="1 2">
    <name type="scientific">Araneus ventricosus</name>
    <name type="common">Orbweaver spider</name>
    <name type="synonym">Epeira ventricosa</name>
    <dbReference type="NCBI Taxonomy" id="182803"/>
    <lineage>
        <taxon>Eukaryota</taxon>
        <taxon>Metazoa</taxon>
        <taxon>Ecdysozoa</taxon>
        <taxon>Arthropoda</taxon>
        <taxon>Chelicerata</taxon>
        <taxon>Arachnida</taxon>
        <taxon>Araneae</taxon>
        <taxon>Araneomorphae</taxon>
        <taxon>Entelegynae</taxon>
        <taxon>Araneoidea</taxon>
        <taxon>Araneidae</taxon>
        <taxon>Araneus</taxon>
    </lineage>
</organism>
<name>A0A4Y2PQJ3_ARAVE</name>
<protein>
    <submittedName>
        <fullName evidence="1">Uncharacterized protein</fullName>
    </submittedName>
</protein>
<evidence type="ECO:0000313" key="1">
    <source>
        <dbReference type="EMBL" id="GBN53471.1"/>
    </source>
</evidence>
<comment type="caution">
    <text evidence="1">The sequence shown here is derived from an EMBL/GenBank/DDBJ whole genome shotgun (WGS) entry which is preliminary data.</text>
</comment>
<reference evidence="1 2" key="1">
    <citation type="journal article" date="2019" name="Sci. Rep.">
        <title>Orb-weaving spider Araneus ventricosus genome elucidates the spidroin gene catalogue.</title>
        <authorList>
            <person name="Kono N."/>
            <person name="Nakamura H."/>
            <person name="Ohtoshi R."/>
            <person name="Moran D.A.P."/>
            <person name="Shinohara A."/>
            <person name="Yoshida Y."/>
            <person name="Fujiwara M."/>
            <person name="Mori M."/>
            <person name="Tomita M."/>
            <person name="Arakawa K."/>
        </authorList>
    </citation>
    <scope>NUCLEOTIDE SEQUENCE [LARGE SCALE GENOMIC DNA]</scope>
</reference>
<dbReference type="Proteomes" id="UP000499080">
    <property type="component" value="Unassembled WGS sequence"/>
</dbReference>
<dbReference type="EMBL" id="BGPR01011892">
    <property type="protein sequence ID" value="GBN53471.1"/>
    <property type="molecule type" value="Genomic_DNA"/>
</dbReference>
<accession>A0A4Y2PQJ3</accession>
<proteinExistence type="predicted"/>
<dbReference type="AlphaFoldDB" id="A0A4Y2PQJ3"/>
<sequence length="118" mass="12956">MTRTIPDSVPLSSDFHVTPAGGQLTLDVGFYLHQVRLQCGSSVKYGLQPCILQDEKEEQEKRNPLGLGSKTGPHFRDKEKYICTSCGVAQVISNNASFPGGEKTWGQVTHSQHSLLIK</sequence>
<evidence type="ECO:0000313" key="2">
    <source>
        <dbReference type="Proteomes" id="UP000499080"/>
    </source>
</evidence>
<gene>
    <name evidence="1" type="ORF">AVEN_154124_1</name>
</gene>
<keyword evidence="2" id="KW-1185">Reference proteome</keyword>